<name>A0AAV7JKX9_9METZ</name>
<dbReference type="SMART" id="SM00323">
    <property type="entry name" value="RasGAP"/>
    <property type="match status" value="1"/>
</dbReference>
<dbReference type="InterPro" id="IPR000008">
    <property type="entry name" value="C2_dom"/>
</dbReference>
<dbReference type="PANTHER" id="PTHR10194">
    <property type="entry name" value="RAS GTPASE-ACTIVATING PROTEINS"/>
    <property type="match status" value="1"/>
</dbReference>
<accession>A0AAV7JKX9</accession>
<dbReference type="Proteomes" id="UP001165289">
    <property type="component" value="Unassembled WGS sequence"/>
</dbReference>
<dbReference type="InterPro" id="IPR008936">
    <property type="entry name" value="Rho_GTPase_activation_prot"/>
</dbReference>
<sequence length="1270" mass="144591">MERPNNVMDGMVWLTDQINQSEVDFTRRYLVHNSSEHKIYFHSDKPDRIPTHVDDILETLTSTIEPSLSLPHASLARQRSNSMTGVKEIKPTTPGIPRRPSLTKRLKLQRASSLSEKKTDVRKVKDYGRSFKSLDSLDDVGVILGEPGSVLELQRDPTPCLSIVNTSLMTRFIFTYCLRITVPPINSHNNKSEHEECGRSSSVSKTVYLCVQTDLDMYKWLHSISADLERIRNRRFHLYPNLSITISEVKGVAPKKNLFCEVCLNSVPYSRTSEKLSNKGVLFWGEKFEFSEFPPVHDITVLLYKGKTKRPQEVGRVEIPAVSLYGQGVVEKWYSLKLDRERKKPQTTIRIKLHYQVLNILPFIKYEDLQSYIVDDYHIIIKNLAPQLPVKHKDSLAKNLVRMFYSTGDVTRYLVDVVVSEVSEPNMDSNLIFRGNSLATKSMDYYMRLIASQYLQSVLVRPLVRYLNDAAECEVDPERIPNTFTPLQTQNNLLRHVHDIWEAIYKSRSNIPVELQIVFHGIQNELGKDKHSISNTVVIACIFLRFFCAAIMSPSLFDIIKEYPSEKGARKLTLVAKTLQTLANFSRFEAKESYLTFLNGWLEREQGKMSEFISYVSNFSLEKRDSFHLDLNVNPTPLQIVSLGVELSTLHHFLHEVTQTVPPQSQEPLMPLTILLNALTCIESAFNESKDRILWINSTPEKCITAVGVGSYYKDSTTNYTESESTGDETSDIENSFLKWPQKVPSTDLTWSKKDVILYKDSISMRSSSEDENYNPVPPPVPGRGTSIRESQEHINKSSIEYSSTLSPLEKLIDHQSLDDIQDRLEEVQKSFKIVPNDPERSKPFVRRNSPNLSNYRTNNEVLSPSKSANQLAGSSHNLSKHISVDTAINKYKNVNEIRRHSNLCDRLPPKSNEYIPKLQYSRSDTGDTSRLLFNSKRLPNSNTSIHNLNSNKTHIPNDQNGNYRYRGSTHIKIEKRTAKSPTNQSIYRSTSSIQVISKSPSPPTAPNFTKTSSADNPRGVNSPDNLTPPSLSPSYRSLDPCSGNTKTNSIFSVPQRPSHRPKTIEITQSLERINNMNKQHSSGVGALSKLSETIALGHEKLERKLSYLSGGNTSGEEECGYYRKECTRMQRDVSRLRAENQELNVNLTAKQKELDRWRGLAVEQGKELKKVRENSELLSLNKQIIDSRKEVMKLKMENEHLRQPPAISIRNTDNESLRDQIETWKGLALDRLNRIRCLEASNATLMNGITQLETLQDIMTNGDDDASSD</sequence>
<evidence type="ECO:0000259" key="5">
    <source>
        <dbReference type="PROSITE" id="PS50018"/>
    </source>
</evidence>
<dbReference type="GO" id="GO:0005096">
    <property type="term" value="F:GTPase activator activity"/>
    <property type="evidence" value="ECO:0007669"/>
    <property type="project" value="UniProtKB-KW"/>
</dbReference>
<feature type="compositionally biased region" description="Polar residues" evidence="3">
    <location>
        <begin position="1023"/>
        <end position="1036"/>
    </location>
</feature>
<dbReference type="SMART" id="SM00239">
    <property type="entry name" value="C2"/>
    <property type="match status" value="1"/>
</dbReference>
<dbReference type="Pfam" id="PF00616">
    <property type="entry name" value="RasGAP"/>
    <property type="match status" value="2"/>
</dbReference>
<dbReference type="InterPro" id="IPR023152">
    <property type="entry name" value="RasGAP_CS"/>
</dbReference>
<feature type="region of interest" description="Disordered" evidence="3">
    <location>
        <begin position="935"/>
        <end position="1061"/>
    </location>
</feature>
<gene>
    <name evidence="6" type="ORF">LOD99_6795</name>
</gene>
<evidence type="ECO:0000313" key="7">
    <source>
        <dbReference type="Proteomes" id="UP001165289"/>
    </source>
</evidence>
<evidence type="ECO:0000313" key="6">
    <source>
        <dbReference type="EMBL" id="KAI6649074.1"/>
    </source>
</evidence>
<dbReference type="InterPro" id="IPR001936">
    <property type="entry name" value="RasGAP_dom"/>
</dbReference>
<keyword evidence="1" id="KW-0343">GTPase activation</keyword>
<feature type="compositionally biased region" description="Polar residues" evidence="3">
    <location>
        <begin position="1043"/>
        <end position="1053"/>
    </location>
</feature>
<dbReference type="Gene3D" id="1.10.506.10">
    <property type="entry name" value="GTPase Activation - p120gap, domain 1"/>
    <property type="match status" value="2"/>
</dbReference>
<dbReference type="SUPFAM" id="SSF49562">
    <property type="entry name" value="C2 domain (Calcium/lipid-binding domain, CaLB)"/>
    <property type="match status" value="1"/>
</dbReference>
<evidence type="ECO:0000259" key="4">
    <source>
        <dbReference type="PROSITE" id="PS50004"/>
    </source>
</evidence>
<dbReference type="AlphaFoldDB" id="A0AAV7JKX9"/>
<organism evidence="6 7">
    <name type="scientific">Oopsacas minuta</name>
    <dbReference type="NCBI Taxonomy" id="111878"/>
    <lineage>
        <taxon>Eukaryota</taxon>
        <taxon>Metazoa</taxon>
        <taxon>Porifera</taxon>
        <taxon>Hexactinellida</taxon>
        <taxon>Hexasterophora</taxon>
        <taxon>Lyssacinosida</taxon>
        <taxon>Leucopsacidae</taxon>
        <taxon>Oopsacas</taxon>
    </lineage>
</organism>
<feature type="region of interest" description="Disordered" evidence="3">
    <location>
        <begin position="836"/>
        <end position="855"/>
    </location>
</feature>
<evidence type="ECO:0000256" key="1">
    <source>
        <dbReference type="ARBA" id="ARBA00022468"/>
    </source>
</evidence>
<dbReference type="InterPro" id="IPR039360">
    <property type="entry name" value="Ras_GTPase"/>
</dbReference>
<dbReference type="PROSITE" id="PS50018">
    <property type="entry name" value="RAS_GTPASE_ACTIV_2"/>
    <property type="match status" value="1"/>
</dbReference>
<protein>
    <submittedName>
        <fullName evidence="6">Ras GTPase-activating protein isoform X10-like</fullName>
    </submittedName>
</protein>
<comment type="caution">
    <text evidence="6">The sequence shown here is derived from an EMBL/GenBank/DDBJ whole genome shotgun (WGS) entry which is preliminary data.</text>
</comment>
<feature type="region of interest" description="Disordered" evidence="3">
    <location>
        <begin position="77"/>
        <end position="99"/>
    </location>
</feature>
<dbReference type="PROSITE" id="PS50004">
    <property type="entry name" value="C2"/>
    <property type="match status" value="1"/>
</dbReference>
<evidence type="ECO:0000256" key="3">
    <source>
        <dbReference type="SAM" id="MobiDB-lite"/>
    </source>
</evidence>
<feature type="compositionally biased region" description="Polar residues" evidence="3">
    <location>
        <begin position="980"/>
        <end position="1000"/>
    </location>
</feature>
<dbReference type="InterPro" id="IPR035892">
    <property type="entry name" value="C2_domain_sf"/>
</dbReference>
<dbReference type="PANTHER" id="PTHR10194:SF60">
    <property type="entry name" value="RAS GTPASE-ACTIVATING PROTEIN RASKOL"/>
    <property type="match status" value="1"/>
</dbReference>
<feature type="compositionally biased region" description="Polar residues" evidence="3">
    <location>
        <begin position="1007"/>
        <end position="1016"/>
    </location>
</feature>
<feature type="domain" description="C2" evidence="4">
    <location>
        <begin position="220"/>
        <end position="334"/>
    </location>
</feature>
<feature type="coiled-coil region" evidence="2">
    <location>
        <begin position="1127"/>
        <end position="1154"/>
    </location>
</feature>
<dbReference type="PROSITE" id="PS00509">
    <property type="entry name" value="RAS_GTPASE_ACTIV_1"/>
    <property type="match status" value="1"/>
</dbReference>
<dbReference type="Gene3D" id="2.60.40.150">
    <property type="entry name" value="C2 domain"/>
    <property type="match status" value="1"/>
</dbReference>
<keyword evidence="7" id="KW-1185">Reference proteome</keyword>
<feature type="region of interest" description="Disordered" evidence="3">
    <location>
        <begin position="767"/>
        <end position="793"/>
    </location>
</feature>
<feature type="domain" description="Ras-GAP" evidence="5">
    <location>
        <begin position="392"/>
        <end position="584"/>
    </location>
</feature>
<feature type="compositionally biased region" description="Polar residues" evidence="3">
    <location>
        <begin position="935"/>
        <end position="963"/>
    </location>
</feature>
<proteinExistence type="predicted"/>
<reference evidence="6 7" key="1">
    <citation type="journal article" date="2023" name="BMC Biol.">
        <title>The compact genome of the sponge Oopsacas minuta (Hexactinellida) is lacking key metazoan core genes.</title>
        <authorList>
            <person name="Santini S."/>
            <person name="Schenkelaars Q."/>
            <person name="Jourda C."/>
            <person name="Duchesne M."/>
            <person name="Belahbib H."/>
            <person name="Rocher C."/>
            <person name="Selva M."/>
            <person name="Riesgo A."/>
            <person name="Vervoort M."/>
            <person name="Leys S.P."/>
            <person name="Kodjabachian L."/>
            <person name="Le Bivic A."/>
            <person name="Borchiellini C."/>
            <person name="Claverie J.M."/>
            <person name="Renard E."/>
        </authorList>
    </citation>
    <scope>NUCLEOTIDE SEQUENCE [LARGE SCALE GENOMIC DNA]</scope>
    <source>
        <strain evidence="6">SPO-2</strain>
    </source>
</reference>
<dbReference type="EMBL" id="JAKMXF010000322">
    <property type="protein sequence ID" value="KAI6649074.1"/>
    <property type="molecule type" value="Genomic_DNA"/>
</dbReference>
<dbReference type="SUPFAM" id="SSF48350">
    <property type="entry name" value="GTPase activation domain, GAP"/>
    <property type="match status" value="1"/>
</dbReference>
<keyword evidence="2" id="KW-0175">Coiled coil</keyword>
<evidence type="ECO:0000256" key="2">
    <source>
        <dbReference type="SAM" id="Coils"/>
    </source>
</evidence>